<evidence type="ECO:0000256" key="6">
    <source>
        <dbReference type="ARBA" id="ARBA00023054"/>
    </source>
</evidence>
<dbReference type="PROSITE" id="PS00870">
    <property type="entry name" value="CLPAB_1"/>
    <property type="match status" value="1"/>
</dbReference>
<keyword evidence="11" id="KW-0346">Stress response</keyword>
<dbReference type="InterPro" id="IPR018368">
    <property type="entry name" value="ClpA/B_CS1"/>
</dbReference>
<dbReference type="FunFam" id="3.40.50.300:FF:000025">
    <property type="entry name" value="ATP-dependent Clp protease subunit"/>
    <property type="match status" value="1"/>
</dbReference>
<dbReference type="FunFam" id="1.10.8.60:FF:000017">
    <property type="entry name" value="ATP-dependent chaperone ClpB"/>
    <property type="match status" value="1"/>
</dbReference>
<evidence type="ECO:0000256" key="3">
    <source>
        <dbReference type="ARBA" id="ARBA00022737"/>
    </source>
</evidence>
<dbReference type="InterPro" id="IPR028299">
    <property type="entry name" value="ClpA/B_CS2"/>
</dbReference>
<dbReference type="InterPro" id="IPR004176">
    <property type="entry name" value="Clp_R_N"/>
</dbReference>
<evidence type="ECO:0000256" key="9">
    <source>
        <dbReference type="PROSITE-ProRule" id="PRU01251"/>
    </source>
</evidence>
<dbReference type="NCBIfam" id="TIGR03346">
    <property type="entry name" value="chaperone_ClpB"/>
    <property type="match status" value="1"/>
</dbReference>
<dbReference type="Pfam" id="PF02861">
    <property type="entry name" value="Clp_N"/>
    <property type="match status" value="1"/>
</dbReference>
<dbReference type="PANTHER" id="PTHR11638:SF18">
    <property type="entry name" value="HEAT SHOCK PROTEIN 104"/>
    <property type="match status" value="1"/>
</dbReference>
<evidence type="ECO:0000256" key="10">
    <source>
        <dbReference type="RuleBase" id="RU004432"/>
    </source>
</evidence>
<evidence type="ECO:0000256" key="2">
    <source>
        <dbReference type="ARBA" id="ARBA00008675"/>
    </source>
</evidence>
<comment type="subunit">
    <text evidence="11">Homohexamer; The oligomerization is ATP-dependent.</text>
</comment>
<name>A0A2U8DLT1_9CLOT</name>
<evidence type="ECO:0000256" key="1">
    <source>
        <dbReference type="ARBA" id="ARBA00004496"/>
    </source>
</evidence>
<gene>
    <name evidence="11" type="primary">clpB</name>
    <name evidence="13" type="ORF">B9W14_01120</name>
</gene>
<dbReference type="InterPro" id="IPR017730">
    <property type="entry name" value="Chaperonin_ClpB"/>
</dbReference>
<dbReference type="InterPro" id="IPR001270">
    <property type="entry name" value="ClpA/B"/>
</dbReference>
<dbReference type="SUPFAM" id="SSF81923">
    <property type="entry name" value="Double Clp-N motif"/>
    <property type="match status" value="1"/>
</dbReference>
<dbReference type="FunFam" id="3.40.50.300:FF:000010">
    <property type="entry name" value="Chaperone clpB 1, putative"/>
    <property type="match status" value="1"/>
</dbReference>
<comment type="subunit">
    <text evidence="8">Homohexamer. The oligomerization is ATP-dependent.</text>
</comment>
<dbReference type="Proteomes" id="UP000244910">
    <property type="component" value="Chromosome"/>
</dbReference>
<dbReference type="Pfam" id="PF17871">
    <property type="entry name" value="AAA_lid_9"/>
    <property type="match status" value="1"/>
</dbReference>
<dbReference type="SUPFAM" id="SSF52540">
    <property type="entry name" value="P-loop containing nucleoside triphosphate hydrolases"/>
    <property type="match status" value="2"/>
</dbReference>
<comment type="function">
    <text evidence="11">Part of a stress-induced multi-chaperone system, it is involved in the recovery of the cell from heat-induced damage, in cooperation with DnaK, DnaJ and GrpE.</text>
</comment>
<dbReference type="CDD" id="cd00009">
    <property type="entry name" value="AAA"/>
    <property type="match status" value="1"/>
</dbReference>
<dbReference type="Pfam" id="PF00004">
    <property type="entry name" value="AAA"/>
    <property type="match status" value="1"/>
</dbReference>
<dbReference type="InterPro" id="IPR050130">
    <property type="entry name" value="ClpA_ClpB"/>
</dbReference>
<dbReference type="KEGG" id="cdrk:B9W14_01120"/>
<dbReference type="InterPro" id="IPR027417">
    <property type="entry name" value="P-loop_NTPase"/>
</dbReference>
<dbReference type="GO" id="GO:0034605">
    <property type="term" value="P:cellular response to heat"/>
    <property type="evidence" value="ECO:0007669"/>
    <property type="project" value="TreeGrafter"/>
</dbReference>
<dbReference type="GO" id="GO:0016887">
    <property type="term" value="F:ATP hydrolysis activity"/>
    <property type="evidence" value="ECO:0007669"/>
    <property type="project" value="InterPro"/>
</dbReference>
<evidence type="ECO:0000256" key="8">
    <source>
        <dbReference type="ARBA" id="ARBA00026057"/>
    </source>
</evidence>
<dbReference type="GO" id="GO:0042026">
    <property type="term" value="P:protein refolding"/>
    <property type="evidence" value="ECO:0007669"/>
    <property type="project" value="UniProtKB-UniRule"/>
</dbReference>
<evidence type="ECO:0000259" key="12">
    <source>
        <dbReference type="PROSITE" id="PS51903"/>
    </source>
</evidence>
<evidence type="ECO:0000313" key="14">
    <source>
        <dbReference type="Proteomes" id="UP000244910"/>
    </source>
</evidence>
<dbReference type="PROSITE" id="PS00871">
    <property type="entry name" value="CLPAB_2"/>
    <property type="match status" value="1"/>
</dbReference>
<dbReference type="Gene3D" id="1.10.8.60">
    <property type="match status" value="1"/>
</dbReference>
<keyword evidence="4 10" id="KW-0547">Nucleotide-binding</keyword>
<dbReference type="SMART" id="SM00382">
    <property type="entry name" value="AAA"/>
    <property type="match status" value="2"/>
</dbReference>
<feature type="domain" description="Clp R" evidence="12">
    <location>
        <begin position="3"/>
        <end position="150"/>
    </location>
</feature>
<dbReference type="Pfam" id="PF10431">
    <property type="entry name" value="ClpB_D2-small"/>
    <property type="match status" value="1"/>
</dbReference>
<dbReference type="Pfam" id="PF07724">
    <property type="entry name" value="AAA_2"/>
    <property type="match status" value="1"/>
</dbReference>
<dbReference type="CDD" id="cd19499">
    <property type="entry name" value="RecA-like_ClpB_Hsp104-like"/>
    <property type="match status" value="1"/>
</dbReference>
<evidence type="ECO:0000256" key="4">
    <source>
        <dbReference type="ARBA" id="ARBA00022741"/>
    </source>
</evidence>
<dbReference type="Gene3D" id="1.10.1780.10">
    <property type="entry name" value="Clp, N-terminal domain"/>
    <property type="match status" value="1"/>
</dbReference>
<evidence type="ECO:0000256" key="5">
    <source>
        <dbReference type="ARBA" id="ARBA00022840"/>
    </source>
</evidence>
<evidence type="ECO:0000256" key="11">
    <source>
        <dbReference type="RuleBase" id="RU362034"/>
    </source>
</evidence>
<dbReference type="PROSITE" id="PS51903">
    <property type="entry name" value="CLP_R"/>
    <property type="match status" value="1"/>
</dbReference>
<dbReference type="EMBL" id="CP020953">
    <property type="protein sequence ID" value="AWI03162.1"/>
    <property type="molecule type" value="Genomic_DNA"/>
</dbReference>
<evidence type="ECO:0000313" key="13">
    <source>
        <dbReference type="EMBL" id="AWI03162.1"/>
    </source>
</evidence>
<keyword evidence="5 10" id="KW-0067">ATP-binding</keyword>
<keyword evidence="7 10" id="KW-0143">Chaperone</keyword>
<dbReference type="PRINTS" id="PR00300">
    <property type="entry name" value="CLPPROTEASEA"/>
</dbReference>
<dbReference type="RefSeq" id="WP_032076165.1">
    <property type="nucleotide sequence ID" value="NZ_CP020953.1"/>
</dbReference>
<dbReference type="GO" id="GO:0005524">
    <property type="term" value="F:ATP binding"/>
    <property type="evidence" value="ECO:0007669"/>
    <property type="project" value="UniProtKB-UniRule"/>
</dbReference>
<dbReference type="AlphaFoldDB" id="A0A2U8DLT1"/>
<dbReference type="FunFam" id="3.40.50.300:FF:000120">
    <property type="entry name" value="ATP-dependent chaperone ClpB"/>
    <property type="match status" value="1"/>
</dbReference>
<keyword evidence="14" id="KW-1185">Reference proteome</keyword>
<comment type="subcellular location">
    <subcellularLocation>
        <location evidence="1 11">Cytoplasm</location>
    </subcellularLocation>
</comment>
<reference evidence="14" key="1">
    <citation type="submission" date="2017-04" db="EMBL/GenBank/DDBJ databases">
        <authorList>
            <person name="Song Y."/>
            <person name="Cho B.-K."/>
        </authorList>
    </citation>
    <scope>NUCLEOTIDE SEQUENCE [LARGE SCALE GENOMIC DNA]</scope>
    <source>
        <strain evidence="14">SL1</strain>
    </source>
</reference>
<dbReference type="InterPro" id="IPR003959">
    <property type="entry name" value="ATPase_AAA_core"/>
</dbReference>
<dbReference type="InterPro" id="IPR003593">
    <property type="entry name" value="AAA+_ATPase"/>
</dbReference>
<sequence>MDVEKLTIKVQKALNEAQLVAVRYNHQQIDNIHLFSALVSQEDGLIPNIFSKMGVDIRALKEEISKVLDKMPKVLGEGAQNTSIYATRRFEDVFVKAEKEAKKFKDSYISVEHVMLGLMEVNSKEVQDILTKFNIAKNDFLSALSKVRGNQRVETQDPEGTYEALVKYGRNLVEEAKKHKLDPVIGRDDEIRRVVRILSRRTKNNPVLIGEPGVGKTAIVEGLAERIVKGDVPEGLKNKIIFSLDMGALIAGAKFRGEFEERLKAVLKEVENSEGRIVLFIDEIHTIVGAGKTEGSMDAGNLIKPMLARGELHCIGATTFDEYRKYIEKDKALERRFQPVVVAEPTVEDSISILRGLKERFEIYHGIRIHDSAIVASAKLSNRYITDRYLPDKAIDLIDEACAMIRTEIDSMPANMDMVKRKIFQLEIEKEALSKEKDNASRERLKFLEKELSNLKDKDNEMTAKYEKEKSKIIEIRNLKEQLDNARGDIEKAEREYDLNKVAELRYGLIPKLEAAIKEKEKLIKENNEDAMLKEEVTEQEISQIISNWTGIPVANLVEGERKKLLRLEDELSQRVIGQKEAITAVSNAVIRARAGMKDPKRPIGSFIFLGPTGVGKTELAKTLARTLFDSEENIVRIDMSEYMEKYSVSRLIGAPPGYVGYEEGGQLTEAIRRKPYSVILFDEIEKAHDDVFNIFLQILDDGRLTDNQGKVIDFKNCIIIMTSNIGSNYLLENKESSEIEQHIRDRVMSEMKSKFKPEFLNRLDDIILFKPLSTEEIKDIISIFIDDIRKRLKDKNISLKITESAKKLMAEEGYDPIYGARPLKRYIENALETSIAKKIIKGDLYEGCTVGVDVKNDEIIIENVNTNIK</sequence>
<keyword evidence="11" id="KW-0963">Cytoplasm</keyword>
<dbReference type="Gene3D" id="3.40.50.300">
    <property type="entry name" value="P-loop containing nucleotide triphosphate hydrolases"/>
    <property type="match status" value="3"/>
</dbReference>
<keyword evidence="6 11" id="KW-0175">Coiled coil</keyword>
<dbReference type="SMART" id="SM01086">
    <property type="entry name" value="ClpB_D2-small"/>
    <property type="match status" value="1"/>
</dbReference>
<keyword evidence="3 9" id="KW-0677">Repeat</keyword>
<protein>
    <recommendedName>
        <fullName evidence="11">Chaperone protein ClpB</fullName>
    </recommendedName>
</protein>
<dbReference type="PANTHER" id="PTHR11638">
    <property type="entry name" value="ATP-DEPENDENT CLP PROTEASE"/>
    <property type="match status" value="1"/>
</dbReference>
<dbReference type="OrthoDB" id="9803641at2"/>
<accession>A0A2U8DLT1</accession>
<feature type="coiled-coil region" evidence="11">
    <location>
        <begin position="416"/>
        <end position="530"/>
    </location>
</feature>
<evidence type="ECO:0000256" key="7">
    <source>
        <dbReference type="ARBA" id="ARBA00023186"/>
    </source>
</evidence>
<comment type="similarity">
    <text evidence="2 10">Belongs to the ClpA/ClpB family.</text>
</comment>
<dbReference type="InterPro" id="IPR041546">
    <property type="entry name" value="ClpA/ClpB_AAA_lid"/>
</dbReference>
<dbReference type="InterPro" id="IPR019489">
    <property type="entry name" value="Clp_ATPase_C"/>
</dbReference>
<dbReference type="GO" id="GO:0005737">
    <property type="term" value="C:cytoplasm"/>
    <property type="evidence" value="ECO:0007669"/>
    <property type="project" value="UniProtKB-SubCell"/>
</dbReference>
<proteinExistence type="inferred from homology"/>
<dbReference type="InterPro" id="IPR036628">
    <property type="entry name" value="Clp_N_dom_sf"/>
</dbReference>
<organism evidence="13 14">
    <name type="scientific">Clostridium drakei</name>
    <dbReference type="NCBI Taxonomy" id="332101"/>
    <lineage>
        <taxon>Bacteria</taxon>
        <taxon>Bacillati</taxon>
        <taxon>Bacillota</taxon>
        <taxon>Clostridia</taxon>
        <taxon>Eubacteriales</taxon>
        <taxon>Clostridiaceae</taxon>
        <taxon>Clostridium</taxon>
    </lineage>
</organism>